<evidence type="ECO:0000313" key="3">
    <source>
        <dbReference type="Proteomes" id="UP001152622"/>
    </source>
</evidence>
<protein>
    <submittedName>
        <fullName evidence="2">Uncharacterized protein</fullName>
    </submittedName>
</protein>
<accession>A0A9Q1FG33</accession>
<gene>
    <name evidence="2" type="ORF">SKAU_G00201670</name>
</gene>
<feature type="region of interest" description="Disordered" evidence="1">
    <location>
        <begin position="108"/>
        <end position="161"/>
    </location>
</feature>
<sequence length="433" mass="46235">MPGCQLLQQHVRPNAAVRRGLHHHHECGHAVQHAGPLHPGEDLPPFPPEDQSLLLALRQRPCDDQLPGTPHQWLPGVVRLQRRRGLEGPGGPPCPVRLLRGLHGVLRPQPPAPGERHGGGALLRRHPAPLPLGRAHLPPHQEAGGPRVAPRRRHRPAAHPHPPVLPHAGLTELVLLPPGCGAALAGRSPPPGLLQRGPALALRLHPVQRGDRGHAAALQAPLQEALQAHLPAPGDDLSTPGHNAGVLHLLGPIPGHGHHPDHSGPGPQELRDDAGGGAHGHLEPDSGPVGLHSPEEGGLEEALPGHPRVLRTGVPSQVELQHPEGVHAPQQLRPQRGLLWTPGGGRPAYDSYQARAVHLSLGRAKIQPQACLQSKRRPVTESAKLNIERGKEEDGKRSLILFTLILHCDVHLMECEIFHGNAAGMLCGGYYTD</sequence>
<reference evidence="2" key="1">
    <citation type="journal article" date="2023" name="Science">
        <title>Genome structures resolve the early diversification of teleost fishes.</title>
        <authorList>
            <person name="Parey E."/>
            <person name="Louis A."/>
            <person name="Montfort J."/>
            <person name="Bouchez O."/>
            <person name="Roques C."/>
            <person name="Iampietro C."/>
            <person name="Lluch J."/>
            <person name="Castinel A."/>
            <person name="Donnadieu C."/>
            <person name="Desvignes T."/>
            <person name="Floi Bucao C."/>
            <person name="Jouanno E."/>
            <person name="Wen M."/>
            <person name="Mejri S."/>
            <person name="Dirks R."/>
            <person name="Jansen H."/>
            <person name="Henkel C."/>
            <person name="Chen W.J."/>
            <person name="Zahm M."/>
            <person name="Cabau C."/>
            <person name="Klopp C."/>
            <person name="Thompson A.W."/>
            <person name="Robinson-Rechavi M."/>
            <person name="Braasch I."/>
            <person name="Lecointre G."/>
            <person name="Bobe J."/>
            <person name="Postlethwait J.H."/>
            <person name="Berthelot C."/>
            <person name="Roest Crollius H."/>
            <person name="Guiguen Y."/>
        </authorList>
    </citation>
    <scope>NUCLEOTIDE SEQUENCE</scope>
    <source>
        <strain evidence="2">WJC10195</strain>
    </source>
</reference>
<evidence type="ECO:0000313" key="2">
    <source>
        <dbReference type="EMBL" id="KAJ8357373.1"/>
    </source>
</evidence>
<feature type="region of interest" description="Disordered" evidence="1">
    <location>
        <begin position="249"/>
        <end position="309"/>
    </location>
</feature>
<proteinExistence type="predicted"/>
<dbReference type="AlphaFoldDB" id="A0A9Q1FG33"/>
<keyword evidence="3" id="KW-1185">Reference proteome</keyword>
<evidence type="ECO:0000256" key="1">
    <source>
        <dbReference type="SAM" id="MobiDB-lite"/>
    </source>
</evidence>
<name>A0A9Q1FG33_SYNKA</name>
<comment type="caution">
    <text evidence="2">The sequence shown here is derived from an EMBL/GenBank/DDBJ whole genome shotgun (WGS) entry which is preliminary data.</text>
</comment>
<feature type="compositionally biased region" description="Basic residues" evidence="1">
    <location>
        <begin position="149"/>
        <end position="158"/>
    </location>
</feature>
<organism evidence="2 3">
    <name type="scientific">Synaphobranchus kaupii</name>
    <name type="common">Kaup's arrowtooth eel</name>
    <dbReference type="NCBI Taxonomy" id="118154"/>
    <lineage>
        <taxon>Eukaryota</taxon>
        <taxon>Metazoa</taxon>
        <taxon>Chordata</taxon>
        <taxon>Craniata</taxon>
        <taxon>Vertebrata</taxon>
        <taxon>Euteleostomi</taxon>
        <taxon>Actinopterygii</taxon>
        <taxon>Neopterygii</taxon>
        <taxon>Teleostei</taxon>
        <taxon>Anguilliformes</taxon>
        <taxon>Synaphobranchidae</taxon>
        <taxon>Synaphobranchus</taxon>
    </lineage>
</organism>
<feature type="compositionally biased region" description="Basic and acidic residues" evidence="1">
    <location>
        <begin position="269"/>
        <end position="284"/>
    </location>
</feature>
<dbReference type="EMBL" id="JAINUF010000006">
    <property type="protein sequence ID" value="KAJ8357373.1"/>
    <property type="molecule type" value="Genomic_DNA"/>
</dbReference>
<dbReference type="Proteomes" id="UP001152622">
    <property type="component" value="Chromosome 6"/>
</dbReference>